<keyword evidence="2" id="KW-1185">Reference proteome</keyword>
<reference evidence="1 2" key="1">
    <citation type="submission" date="2020-10" db="EMBL/GenBank/DDBJ databases">
        <authorList>
            <person name="Castelo-Branco R."/>
            <person name="Eusebio N."/>
            <person name="Adriana R."/>
            <person name="Vieira A."/>
            <person name="Brugerolle De Fraissinette N."/>
            <person name="Rezende De Castro R."/>
            <person name="Schneider M.P."/>
            <person name="Vasconcelos V."/>
            <person name="Leao P.N."/>
        </authorList>
    </citation>
    <scope>NUCLEOTIDE SEQUENCE [LARGE SCALE GENOMIC DNA]</scope>
    <source>
        <strain evidence="1 2">LEGE 07299</strain>
    </source>
</reference>
<dbReference type="RefSeq" id="WP_194042494.1">
    <property type="nucleotide sequence ID" value="NZ_JADEXF010000170.1"/>
</dbReference>
<organism evidence="1 2">
    <name type="scientific">Nostoc cf. edaphicum LEGE 07299</name>
    <dbReference type="NCBI Taxonomy" id="2777974"/>
    <lineage>
        <taxon>Bacteria</taxon>
        <taxon>Bacillati</taxon>
        <taxon>Cyanobacteriota</taxon>
        <taxon>Cyanophyceae</taxon>
        <taxon>Nostocales</taxon>
        <taxon>Nostocaceae</taxon>
        <taxon>Nostoc</taxon>
    </lineage>
</organism>
<accession>A0ABR9TWD4</accession>
<proteinExistence type="predicted"/>
<dbReference type="Proteomes" id="UP000647836">
    <property type="component" value="Unassembled WGS sequence"/>
</dbReference>
<protein>
    <recommendedName>
        <fullName evidence="3">Transposase</fullName>
    </recommendedName>
</protein>
<evidence type="ECO:0000313" key="2">
    <source>
        <dbReference type="Proteomes" id="UP000647836"/>
    </source>
</evidence>
<evidence type="ECO:0008006" key="3">
    <source>
        <dbReference type="Google" id="ProtNLM"/>
    </source>
</evidence>
<gene>
    <name evidence="1" type="ORF">IQ229_07150</name>
</gene>
<sequence>MNCIRQATDNYVVLDSTIVDSRRFDVRIVTLSSNSITLIITLGWMEIHCQ</sequence>
<name>A0ABR9TWD4_9NOSO</name>
<evidence type="ECO:0000313" key="1">
    <source>
        <dbReference type="EMBL" id="MBE9104726.1"/>
    </source>
</evidence>
<dbReference type="EMBL" id="JADEXF010000170">
    <property type="protein sequence ID" value="MBE9104726.1"/>
    <property type="molecule type" value="Genomic_DNA"/>
</dbReference>
<comment type="caution">
    <text evidence="1">The sequence shown here is derived from an EMBL/GenBank/DDBJ whole genome shotgun (WGS) entry which is preliminary data.</text>
</comment>